<evidence type="ECO:0000256" key="3">
    <source>
        <dbReference type="ARBA" id="ARBA00012953"/>
    </source>
</evidence>
<sequence>MRRIHVITQKEAVKEEKLIGCSAVVIDVFLATSTITFLLEHNYGPIYAVKDSADALILADEQKGDYILLGETKGESIEGFRYPDPCLIEPCSSQEAAIICSTNGTRAIEKAAKAKTLFISSLVNGHVIAEQLHIQQDESSIVLICSGNDDRFSMEDFIGAGQIVHHLKDSGDYQLSDAAKLAKSAYEASLATGFAELYESETAELLRRFDFAESMELIIRNHEKLTVIPLVENGAIRNATVKINSGNG</sequence>
<dbReference type="GO" id="GO:0000287">
    <property type="term" value="F:magnesium ion binding"/>
    <property type="evidence" value="ECO:0007669"/>
    <property type="project" value="InterPro"/>
</dbReference>
<dbReference type="InterPro" id="IPR005238">
    <property type="entry name" value="ComB-like"/>
</dbReference>
<dbReference type="EC" id="3.1.3.71" evidence="3"/>
<dbReference type="PANTHER" id="PTHR37311:SF1">
    <property type="entry name" value="2-PHOSPHOSULFOLACTATE PHOSPHATASE-RELATED"/>
    <property type="match status" value="1"/>
</dbReference>
<evidence type="ECO:0000256" key="2">
    <source>
        <dbReference type="ARBA" id="ARBA00009997"/>
    </source>
</evidence>
<gene>
    <name evidence="8" type="primary">comB</name>
    <name evidence="8" type="ORF">BN1080_00637</name>
</gene>
<dbReference type="AlphaFoldDB" id="A0A098EIT4"/>
<dbReference type="GO" id="GO:0050532">
    <property type="term" value="F:2-phosphosulfolactate phosphatase activity"/>
    <property type="evidence" value="ECO:0007669"/>
    <property type="project" value="UniProtKB-EC"/>
</dbReference>
<dbReference type="EMBL" id="CCXS01000001">
    <property type="protein sequence ID" value="CEG21722.1"/>
    <property type="molecule type" value="Genomic_DNA"/>
</dbReference>
<dbReference type="STRING" id="1499687.BN1080_00637"/>
<evidence type="ECO:0000256" key="5">
    <source>
        <dbReference type="ARBA" id="ARBA00022801"/>
    </source>
</evidence>
<keyword evidence="6" id="KW-0460">Magnesium</keyword>
<organism evidence="8 9">
    <name type="scientific">Planococcus massiliensis</name>
    <dbReference type="NCBI Taxonomy" id="1499687"/>
    <lineage>
        <taxon>Bacteria</taxon>
        <taxon>Bacillati</taxon>
        <taxon>Bacillota</taxon>
        <taxon>Bacilli</taxon>
        <taxon>Bacillales</taxon>
        <taxon>Caryophanaceae</taxon>
        <taxon>Planococcus</taxon>
    </lineage>
</organism>
<dbReference type="PANTHER" id="PTHR37311">
    <property type="entry name" value="2-PHOSPHOSULFOLACTATE PHOSPHATASE-RELATED"/>
    <property type="match status" value="1"/>
</dbReference>
<evidence type="ECO:0000313" key="8">
    <source>
        <dbReference type="EMBL" id="CEG21722.1"/>
    </source>
</evidence>
<dbReference type="RefSeq" id="WP_052650448.1">
    <property type="nucleotide sequence ID" value="NZ_CCXS01000001.1"/>
</dbReference>
<protein>
    <recommendedName>
        <fullName evidence="4">Probable 2-phosphosulfolactate phosphatase</fullName>
        <ecNumber evidence="3">3.1.3.71</ecNumber>
    </recommendedName>
</protein>
<accession>A0A098EIT4</accession>
<evidence type="ECO:0000256" key="1">
    <source>
        <dbReference type="ARBA" id="ARBA00001946"/>
    </source>
</evidence>
<evidence type="ECO:0000256" key="6">
    <source>
        <dbReference type="ARBA" id="ARBA00022842"/>
    </source>
</evidence>
<proteinExistence type="inferred from homology"/>
<keyword evidence="5" id="KW-0378">Hydrolase</keyword>
<name>A0A098EIT4_9BACL</name>
<evidence type="ECO:0000256" key="7">
    <source>
        <dbReference type="ARBA" id="ARBA00033711"/>
    </source>
</evidence>
<dbReference type="SUPFAM" id="SSF142823">
    <property type="entry name" value="ComB-like"/>
    <property type="match status" value="1"/>
</dbReference>
<evidence type="ECO:0000256" key="4">
    <source>
        <dbReference type="ARBA" id="ARBA00021948"/>
    </source>
</evidence>
<evidence type="ECO:0000313" key="9">
    <source>
        <dbReference type="Proteomes" id="UP000043699"/>
    </source>
</evidence>
<dbReference type="Proteomes" id="UP000043699">
    <property type="component" value="Unassembled WGS sequence"/>
</dbReference>
<dbReference type="GO" id="GO:0050545">
    <property type="term" value="F:sulfopyruvate decarboxylase activity"/>
    <property type="evidence" value="ECO:0007669"/>
    <property type="project" value="TreeGrafter"/>
</dbReference>
<comment type="cofactor">
    <cofactor evidence="1">
        <name>Mg(2+)</name>
        <dbReference type="ChEBI" id="CHEBI:18420"/>
    </cofactor>
</comment>
<dbReference type="Pfam" id="PF04029">
    <property type="entry name" value="2-ph_phosp"/>
    <property type="match status" value="1"/>
</dbReference>
<comment type="catalytic activity">
    <reaction evidence="7">
        <text>(2R)-O-phospho-3-sulfolactate + H2O = (2R)-3-sulfolactate + phosphate</text>
        <dbReference type="Rhea" id="RHEA:23416"/>
        <dbReference type="ChEBI" id="CHEBI:15377"/>
        <dbReference type="ChEBI" id="CHEBI:15597"/>
        <dbReference type="ChEBI" id="CHEBI:43474"/>
        <dbReference type="ChEBI" id="CHEBI:58738"/>
        <dbReference type="EC" id="3.1.3.71"/>
    </reaction>
</comment>
<reference evidence="8 9" key="1">
    <citation type="submission" date="2014-09" db="EMBL/GenBank/DDBJ databases">
        <authorList>
            <person name="Urmite Genomes Urmite Genomes"/>
        </authorList>
    </citation>
    <scope>NUCLEOTIDE SEQUENCE [LARGE SCALE GENOMIC DNA]</scope>
    <source>
        <strain evidence="8 9">ES2</strain>
    </source>
</reference>
<dbReference type="Gene3D" id="3.90.1560.10">
    <property type="entry name" value="ComB-like"/>
    <property type="match status" value="1"/>
</dbReference>
<comment type="similarity">
    <text evidence="2">Belongs to the ComB family.</text>
</comment>
<dbReference type="InterPro" id="IPR036702">
    <property type="entry name" value="ComB-like_sf"/>
</dbReference>
<keyword evidence="9" id="KW-1185">Reference proteome</keyword>